<name>A0A8J6Y0U0_9BACT</name>
<evidence type="ECO:0000313" key="3">
    <source>
        <dbReference type="Proteomes" id="UP000648239"/>
    </source>
</evidence>
<dbReference type="EMBL" id="JACXWD010000006">
    <property type="protein sequence ID" value="MBD3867114.1"/>
    <property type="molecule type" value="Genomic_DNA"/>
</dbReference>
<feature type="compositionally biased region" description="Low complexity" evidence="1">
    <location>
        <begin position="173"/>
        <end position="200"/>
    </location>
</feature>
<protein>
    <submittedName>
        <fullName evidence="2">Uncharacterized protein</fullName>
    </submittedName>
</protein>
<reference evidence="2 3" key="1">
    <citation type="submission" date="2020-08" db="EMBL/GenBank/DDBJ databases">
        <title>Acidobacteriota in marine sediments use diverse sulfur dissimilation pathways.</title>
        <authorList>
            <person name="Wasmund K."/>
        </authorList>
    </citation>
    <scope>NUCLEOTIDE SEQUENCE [LARGE SCALE GENOMIC DNA]</scope>
    <source>
        <strain evidence="2">MAG AM4</strain>
    </source>
</reference>
<comment type="caution">
    <text evidence="2">The sequence shown here is derived from an EMBL/GenBank/DDBJ whole genome shotgun (WGS) entry which is preliminary data.</text>
</comment>
<dbReference type="AlphaFoldDB" id="A0A8J6Y0U0"/>
<dbReference type="Proteomes" id="UP000648239">
    <property type="component" value="Unassembled WGS sequence"/>
</dbReference>
<gene>
    <name evidence="2" type="ORF">IFK94_03230</name>
</gene>
<accession>A0A8J6Y0U0</accession>
<proteinExistence type="predicted"/>
<evidence type="ECO:0000313" key="2">
    <source>
        <dbReference type="EMBL" id="MBD3867114.1"/>
    </source>
</evidence>
<feature type="region of interest" description="Disordered" evidence="1">
    <location>
        <begin position="173"/>
        <end position="216"/>
    </location>
</feature>
<organism evidence="2 3">
    <name type="scientific">Candidatus Polarisedimenticola svalbardensis</name>
    <dbReference type="NCBI Taxonomy" id="2886004"/>
    <lineage>
        <taxon>Bacteria</taxon>
        <taxon>Pseudomonadati</taxon>
        <taxon>Acidobacteriota</taxon>
        <taxon>Candidatus Polarisedimenticolia</taxon>
        <taxon>Candidatus Polarisedimenticolales</taxon>
        <taxon>Candidatus Polarisedimenticolaceae</taxon>
        <taxon>Candidatus Polarisedimenticola</taxon>
    </lineage>
</organism>
<sequence>MRRPACEAVMLEIRTLIEAVEAKAKRLTTAEGPSDIFHTLLDGAALAAPRAGLYLVRKQVLKGWGTRGYARQEAEQFPTEEIEEGGAWPAELIEPDGPESTVRPDALSEAHAFALRVGGRVLAVVEISREPGQGPWHPEILGLLIRVAEIRLELDLAKRKIDRLLLDRASEQAAPAAAEPEPVSEAPAAVESEPTPVEPATGMEPVAPAGEDPDQEDPARVAARRFARLVATDIRLYNEEAVMLGRKHRDLEDRLKDQIDRGAEAFLRRYPDLGDSGEAILRDAYIQVLGAGDATLFAEGAG</sequence>
<evidence type="ECO:0000256" key="1">
    <source>
        <dbReference type="SAM" id="MobiDB-lite"/>
    </source>
</evidence>